<proteinExistence type="predicted"/>
<accession>A0ABR1DM32</accession>
<protein>
    <submittedName>
        <fullName evidence="1">Uncharacterized protein</fullName>
    </submittedName>
</protein>
<name>A0ABR1DM32_NECAM</name>
<dbReference type="Proteomes" id="UP001303046">
    <property type="component" value="Unassembled WGS sequence"/>
</dbReference>
<organism evidence="1 2">
    <name type="scientific">Necator americanus</name>
    <name type="common">Human hookworm</name>
    <dbReference type="NCBI Taxonomy" id="51031"/>
    <lineage>
        <taxon>Eukaryota</taxon>
        <taxon>Metazoa</taxon>
        <taxon>Ecdysozoa</taxon>
        <taxon>Nematoda</taxon>
        <taxon>Chromadorea</taxon>
        <taxon>Rhabditida</taxon>
        <taxon>Rhabditina</taxon>
        <taxon>Rhabditomorpha</taxon>
        <taxon>Strongyloidea</taxon>
        <taxon>Ancylostomatidae</taxon>
        <taxon>Bunostominae</taxon>
        <taxon>Necator</taxon>
    </lineage>
</organism>
<sequence length="79" mass="9217">MFYDDNVFTFVDSERFKPRDTCKLAGKLTEAYTTNLGLPSQKDPRFKEGRTLSYYTVFTVKKASFKHKSVCFPDVHDDH</sequence>
<gene>
    <name evidence="1" type="primary">Necator_chrIV.g16409</name>
    <name evidence="1" type="ORF">RB195_003112</name>
</gene>
<comment type="caution">
    <text evidence="1">The sequence shown here is derived from an EMBL/GenBank/DDBJ whole genome shotgun (WGS) entry which is preliminary data.</text>
</comment>
<keyword evidence="2" id="KW-1185">Reference proteome</keyword>
<evidence type="ECO:0000313" key="1">
    <source>
        <dbReference type="EMBL" id="KAK6751520.1"/>
    </source>
</evidence>
<dbReference type="EMBL" id="JAVFWL010000004">
    <property type="protein sequence ID" value="KAK6751520.1"/>
    <property type="molecule type" value="Genomic_DNA"/>
</dbReference>
<evidence type="ECO:0000313" key="2">
    <source>
        <dbReference type="Proteomes" id="UP001303046"/>
    </source>
</evidence>
<reference evidence="1 2" key="1">
    <citation type="submission" date="2023-08" db="EMBL/GenBank/DDBJ databases">
        <title>A Necator americanus chromosomal reference genome.</title>
        <authorList>
            <person name="Ilik V."/>
            <person name="Petrzelkova K.J."/>
            <person name="Pardy F."/>
            <person name="Fuh T."/>
            <person name="Niatou-Singa F.S."/>
            <person name="Gouil Q."/>
            <person name="Baker L."/>
            <person name="Ritchie M.E."/>
            <person name="Jex A.R."/>
            <person name="Gazzola D."/>
            <person name="Li H."/>
            <person name="Toshio Fujiwara R."/>
            <person name="Zhan B."/>
            <person name="Aroian R.V."/>
            <person name="Pafco B."/>
            <person name="Schwarz E.M."/>
        </authorList>
    </citation>
    <scope>NUCLEOTIDE SEQUENCE [LARGE SCALE GENOMIC DNA]</scope>
    <source>
        <strain evidence="1 2">Aroian</strain>
        <tissue evidence="1">Whole animal</tissue>
    </source>
</reference>